<proteinExistence type="predicted"/>
<sequence>MQLIYEGKDITNAVEIHKADITDNAGGIADSLEVWFDDPEGFWSQWKPKKNDKVQVKENGFDSGRMYIDELEQQRGLFIIRALAIPQDAKTENTKAWENVRFLEIVTELARKYGFLLETYNIQNPFYERVDQFEQADFAFLAWRCLLEGYMLKITSQKVVMYDERYMDAQSPVKTIYIDDFDGDYRFLQRSTWIYGGCRISFGDIKYEYKPSGAFGPVLKFADIFVSSQAEAERFAKNILRSKNKYENTGYCTIELAPGIAAGNVIQIQGVGMADGKYFCEQVTHKLANKKTFLKLRKPLEGY</sequence>
<gene>
    <name evidence="1" type="ORF">D2962_06175</name>
</gene>
<reference evidence="1 2" key="1">
    <citation type="submission" date="2018-10" db="EMBL/GenBank/DDBJ databases">
        <authorList>
            <person name="Zhang X."/>
        </authorList>
    </citation>
    <scope>NUCLEOTIDE SEQUENCE [LARGE SCALE GENOMIC DNA]</scope>
    <source>
        <strain evidence="1 2">SK-G1</strain>
    </source>
</reference>
<organism evidence="1 2">
    <name type="scientific">Biomaibacter acetigenes</name>
    <dbReference type="NCBI Taxonomy" id="2316383"/>
    <lineage>
        <taxon>Bacteria</taxon>
        <taxon>Bacillati</taxon>
        <taxon>Bacillota</taxon>
        <taxon>Clostridia</taxon>
        <taxon>Thermosediminibacterales</taxon>
        <taxon>Tepidanaerobacteraceae</taxon>
        <taxon>Biomaibacter</taxon>
    </lineage>
</organism>
<dbReference type="RefSeq" id="WP_122014493.1">
    <property type="nucleotide sequence ID" value="NZ_CP033169.1"/>
</dbReference>
<dbReference type="EMBL" id="CP033169">
    <property type="protein sequence ID" value="AYO30258.1"/>
    <property type="molecule type" value="Genomic_DNA"/>
</dbReference>
<name>A0A3G2R567_9FIRM</name>
<dbReference type="SUPFAM" id="SSF69279">
    <property type="entry name" value="Phage tail proteins"/>
    <property type="match status" value="1"/>
</dbReference>
<evidence type="ECO:0000313" key="1">
    <source>
        <dbReference type="EMBL" id="AYO30258.1"/>
    </source>
</evidence>
<dbReference type="Proteomes" id="UP000280960">
    <property type="component" value="Chromosome"/>
</dbReference>
<dbReference type="AlphaFoldDB" id="A0A3G2R567"/>
<accession>A0A3G2R567</accession>
<dbReference type="KEGG" id="bacg:D2962_06175"/>
<protein>
    <recommendedName>
        <fullName evidence="3">Phage late control D family protein</fullName>
    </recommendedName>
</protein>
<evidence type="ECO:0008006" key="3">
    <source>
        <dbReference type="Google" id="ProtNLM"/>
    </source>
</evidence>
<keyword evidence="2" id="KW-1185">Reference proteome</keyword>
<evidence type="ECO:0000313" key="2">
    <source>
        <dbReference type="Proteomes" id="UP000280960"/>
    </source>
</evidence>